<dbReference type="Proteomes" id="UP000195918">
    <property type="component" value="Unassembled WGS sequence"/>
</dbReference>
<evidence type="ECO:0000313" key="3">
    <source>
        <dbReference type="Proteomes" id="UP000195918"/>
    </source>
</evidence>
<organism evidence="2 3">
    <name type="scientific">Vagococcus fluvialis bH819</name>
    <dbReference type="NCBI Taxonomy" id="1255619"/>
    <lineage>
        <taxon>Bacteria</taxon>
        <taxon>Bacillati</taxon>
        <taxon>Bacillota</taxon>
        <taxon>Bacilli</taxon>
        <taxon>Lactobacillales</taxon>
        <taxon>Enterococcaceae</taxon>
        <taxon>Vagococcus</taxon>
    </lineage>
</organism>
<dbReference type="OrthoDB" id="2195108at2"/>
<proteinExistence type="predicted"/>
<keyword evidence="1" id="KW-0472">Membrane</keyword>
<evidence type="ECO:0000256" key="1">
    <source>
        <dbReference type="SAM" id="Phobius"/>
    </source>
</evidence>
<feature type="transmembrane region" description="Helical" evidence="1">
    <location>
        <begin position="57"/>
        <end position="75"/>
    </location>
</feature>
<dbReference type="AlphaFoldDB" id="A0A1X6WMM8"/>
<dbReference type="RefSeq" id="WP_086951141.1">
    <property type="nucleotide sequence ID" value="NZ_FWFD01000008.1"/>
</dbReference>
<name>A0A1X6WMM8_9ENTE</name>
<dbReference type="EMBL" id="FWFD01000008">
    <property type="protein sequence ID" value="SLM85508.1"/>
    <property type="molecule type" value="Genomic_DNA"/>
</dbReference>
<sequence>MKKTNFIVVFWLLLALISFIVFVMNFSSFWRDISFWVISNDQMSFDGMTKEDALRDLIQVVPMIILSVATFIVGIKQGMKNYNKI</sequence>
<keyword evidence="1" id="KW-1133">Transmembrane helix</keyword>
<protein>
    <submittedName>
        <fullName evidence="2">Uncharacterized protein</fullName>
    </submittedName>
</protein>
<reference evidence="3" key="1">
    <citation type="submission" date="2017-02" db="EMBL/GenBank/DDBJ databases">
        <authorList>
            <person name="Dridi B."/>
        </authorList>
    </citation>
    <scope>NUCLEOTIDE SEQUENCE [LARGE SCALE GENOMIC DNA]</scope>
    <source>
        <strain evidence="3">bH819</strain>
    </source>
</reference>
<gene>
    <name evidence="2" type="ORF">FM121_05370</name>
</gene>
<feature type="transmembrane region" description="Helical" evidence="1">
    <location>
        <begin position="7"/>
        <end position="30"/>
    </location>
</feature>
<keyword evidence="1" id="KW-0812">Transmembrane</keyword>
<accession>A0A1X6WMM8</accession>
<evidence type="ECO:0000313" key="2">
    <source>
        <dbReference type="EMBL" id="SLM85508.1"/>
    </source>
</evidence>
<keyword evidence="3" id="KW-1185">Reference proteome</keyword>